<gene>
    <name evidence="1" type="ORF">BECKLPF1236A_GA0070988_102281</name>
</gene>
<sequence length="82" mass="8878">MVRLVRRMIRLTIQVIRQARRKTCQTTPMACSMAPESSPREPEPCPGCSSVLGFGYAYPNALGAEELDSNSEQKVGLGAPAP</sequence>
<accession>A0A450WRC9</accession>
<protein>
    <submittedName>
        <fullName evidence="1">Uncharacterized protein</fullName>
    </submittedName>
</protein>
<organism evidence="1">
    <name type="scientific">Candidatus Kentrum sp. LPFa</name>
    <dbReference type="NCBI Taxonomy" id="2126335"/>
    <lineage>
        <taxon>Bacteria</taxon>
        <taxon>Pseudomonadati</taxon>
        <taxon>Pseudomonadota</taxon>
        <taxon>Gammaproteobacteria</taxon>
        <taxon>Candidatus Kentrum</taxon>
    </lineage>
</organism>
<dbReference type="AlphaFoldDB" id="A0A450WRC9"/>
<reference evidence="1" key="1">
    <citation type="submission" date="2019-02" db="EMBL/GenBank/DDBJ databases">
        <authorList>
            <person name="Gruber-Vodicka R. H."/>
            <person name="Seah K. B. B."/>
        </authorList>
    </citation>
    <scope>NUCLEOTIDE SEQUENCE</scope>
    <source>
        <strain evidence="1">BECK_S312</strain>
    </source>
</reference>
<dbReference type="EMBL" id="CAADFM010000228">
    <property type="protein sequence ID" value="VFK19558.1"/>
    <property type="molecule type" value="Genomic_DNA"/>
</dbReference>
<name>A0A450WRC9_9GAMM</name>
<proteinExistence type="predicted"/>
<evidence type="ECO:0000313" key="1">
    <source>
        <dbReference type="EMBL" id="VFK19558.1"/>
    </source>
</evidence>